<dbReference type="PROSITE" id="PS50969">
    <property type="entry name" value="FCP1"/>
    <property type="match status" value="1"/>
</dbReference>
<dbReference type="CDD" id="cd07521">
    <property type="entry name" value="HAD_FCP1-like"/>
    <property type="match status" value="1"/>
</dbReference>
<dbReference type="InterPro" id="IPR023214">
    <property type="entry name" value="HAD_sf"/>
</dbReference>
<feature type="compositionally biased region" description="Acidic residues" evidence="7">
    <location>
        <begin position="702"/>
        <end position="711"/>
    </location>
</feature>
<dbReference type="InterPro" id="IPR001357">
    <property type="entry name" value="BRCT_dom"/>
</dbReference>
<dbReference type="InterPro" id="IPR011947">
    <property type="entry name" value="FCP1_euk"/>
</dbReference>
<evidence type="ECO:0000256" key="3">
    <source>
        <dbReference type="ARBA" id="ARBA00023242"/>
    </source>
</evidence>
<dbReference type="PROSITE" id="PS50172">
    <property type="entry name" value="BRCT"/>
    <property type="match status" value="1"/>
</dbReference>
<dbReference type="SMART" id="SM00292">
    <property type="entry name" value="BRCT"/>
    <property type="match status" value="1"/>
</dbReference>
<dbReference type="SMART" id="SM00577">
    <property type="entry name" value="CPDc"/>
    <property type="match status" value="1"/>
</dbReference>
<comment type="caution">
    <text evidence="10">The sequence shown here is derived from an EMBL/GenBank/DDBJ whole genome shotgun (WGS) entry which is preliminary data.</text>
</comment>
<feature type="domain" description="BRCT" evidence="8">
    <location>
        <begin position="475"/>
        <end position="569"/>
    </location>
</feature>
<dbReference type="EMBL" id="JAEUBF010000846">
    <property type="protein sequence ID" value="KAH3674536.1"/>
    <property type="molecule type" value="Genomic_DNA"/>
</dbReference>
<evidence type="ECO:0000259" key="8">
    <source>
        <dbReference type="PROSITE" id="PS50172"/>
    </source>
</evidence>
<feature type="compositionally biased region" description="Acidic residues" evidence="7">
    <location>
        <begin position="681"/>
        <end position="692"/>
    </location>
</feature>
<comment type="catalytic activity">
    <reaction evidence="5 6">
        <text>O-phospho-L-threonyl-[protein] + H2O = L-threonyl-[protein] + phosphate</text>
        <dbReference type="Rhea" id="RHEA:47004"/>
        <dbReference type="Rhea" id="RHEA-COMP:11060"/>
        <dbReference type="Rhea" id="RHEA-COMP:11605"/>
        <dbReference type="ChEBI" id="CHEBI:15377"/>
        <dbReference type="ChEBI" id="CHEBI:30013"/>
        <dbReference type="ChEBI" id="CHEBI:43474"/>
        <dbReference type="ChEBI" id="CHEBI:61977"/>
        <dbReference type="EC" id="3.1.3.16"/>
    </reaction>
</comment>
<dbReference type="Gene3D" id="3.40.50.10190">
    <property type="entry name" value="BRCT domain"/>
    <property type="match status" value="1"/>
</dbReference>
<feature type="domain" description="FCP1 homology" evidence="9">
    <location>
        <begin position="167"/>
        <end position="353"/>
    </location>
</feature>
<evidence type="ECO:0000259" key="9">
    <source>
        <dbReference type="PROSITE" id="PS50969"/>
    </source>
</evidence>
<name>A0A9P8TCX8_9ASCO</name>
<reference evidence="10" key="1">
    <citation type="journal article" date="2021" name="Open Biol.">
        <title>Shared evolutionary footprints suggest mitochondrial oxidative damage underlies multiple complex I losses in fungi.</title>
        <authorList>
            <person name="Schikora-Tamarit M.A."/>
            <person name="Marcet-Houben M."/>
            <person name="Nosek J."/>
            <person name="Gabaldon T."/>
        </authorList>
    </citation>
    <scope>NUCLEOTIDE SEQUENCE</scope>
    <source>
        <strain evidence="10">CBS6341</strain>
    </source>
</reference>
<dbReference type="Pfam" id="PF03031">
    <property type="entry name" value="NIF"/>
    <property type="match status" value="1"/>
</dbReference>
<keyword evidence="2 6" id="KW-0378">Hydrolase</keyword>
<dbReference type="AlphaFoldDB" id="A0A9P8TCX8"/>
<accession>A0A9P8TCX8</accession>
<evidence type="ECO:0000256" key="2">
    <source>
        <dbReference type="ARBA" id="ARBA00022801"/>
    </source>
</evidence>
<dbReference type="GO" id="GO:0005634">
    <property type="term" value="C:nucleus"/>
    <property type="evidence" value="ECO:0007669"/>
    <property type="project" value="UniProtKB-SubCell"/>
</dbReference>
<dbReference type="SUPFAM" id="SSF52113">
    <property type="entry name" value="BRCT domain"/>
    <property type="match status" value="1"/>
</dbReference>
<comment type="function">
    <text evidence="6">This promotes the activity of RNA polymerase II.</text>
</comment>
<dbReference type="OrthoDB" id="10249888at2759"/>
<dbReference type="EC" id="3.1.3.16" evidence="6"/>
<evidence type="ECO:0000256" key="4">
    <source>
        <dbReference type="ARBA" id="ARBA00047761"/>
    </source>
</evidence>
<dbReference type="SUPFAM" id="SSF56784">
    <property type="entry name" value="HAD-like"/>
    <property type="match status" value="1"/>
</dbReference>
<keyword evidence="3 6" id="KW-0539">Nucleus</keyword>
<evidence type="ECO:0000256" key="1">
    <source>
        <dbReference type="ARBA" id="ARBA00004123"/>
    </source>
</evidence>
<feature type="region of interest" description="Disordered" evidence="7">
    <location>
        <begin position="385"/>
        <end position="409"/>
    </location>
</feature>
<keyword evidence="11" id="KW-1185">Reference proteome</keyword>
<dbReference type="Proteomes" id="UP000769528">
    <property type="component" value="Unassembled WGS sequence"/>
</dbReference>
<dbReference type="Gene3D" id="3.40.50.1000">
    <property type="entry name" value="HAD superfamily/HAD-like"/>
    <property type="match status" value="1"/>
</dbReference>
<evidence type="ECO:0000256" key="5">
    <source>
        <dbReference type="ARBA" id="ARBA00048336"/>
    </source>
</evidence>
<dbReference type="GO" id="GO:0008420">
    <property type="term" value="F:RNA polymerase II CTD heptapeptide repeat phosphatase activity"/>
    <property type="evidence" value="ECO:0007669"/>
    <property type="project" value="UniProtKB-UniRule"/>
</dbReference>
<dbReference type="InterPro" id="IPR039189">
    <property type="entry name" value="Fcp1"/>
</dbReference>
<evidence type="ECO:0000313" key="11">
    <source>
        <dbReference type="Proteomes" id="UP000769528"/>
    </source>
</evidence>
<dbReference type="InterPro" id="IPR036420">
    <property type="entry name" value="BRCT_dom_sf"/>
</dbReference>
<comment type="catalytic activity">
    <reaction evidence="4 6">
        <text>O-phospho-L-seryl-[protein] + H2O = L-seryl-[protein] + phosphate</text>
        <dbReference type="Rhea" id="RHEA:20629"/>
        <dbReference type="Rhea" id="RHEA-COMP:9863"/>
        <dbReference type="Rhea" id="RHEA-COMP:11604"/>
        <dbReference type="ChEBI" id="CHEBI:15377"/>
        <dbReference type="ChEBI" id="CHEBI:29999"/>
        <dbReference type="ChEBI" id="CHEBI:43474"/>
        <dbReference type="ChEBI" id="CHEBI:83421"/>
        <dbReference type="EC" id="3.1.3.16"/>
    </reaction>
</comment>
<dbReference type="InterPro" id="IPR004274">
    <property type="entry name" value="FCP1_dom"/>
</dbReference>
<sequence>MSEITELKLPESLPFPVKILSVDVQKGADIKKHQHIIRYSYWEFQDAPFEQDGQNDGYQQRKKVRVDLVGSYESPIDGVIDQVTVRVGDEILSQDQTIVKVIEPCSHAVQFGGLCAVCGKSLEEEADYSGYKYEDRAPISMSHGRSDLKISKNEAERVEKKMTKNLITERKLILVVDLDQTVIHVTVDPTIAEWMNNPKNPNHPSVKDVKTFTLDEEIILPPNFIGTRPPPHTRRYFLKERPGLEHFLKKVSEKYELHIYTMGTRAYAKAVAKCIDPDGNYFSDRILSRDESGSLTQKSLERLFPTDTSMVVIIDDRGDVWNWSDHLVKVVPFEYFVGIGDINSNFLPRQRSLLGPSKRRGSIAKLEEKIEKEETTKLEEDGTINVDENLAPDHATSSSEREASLEAQKKERPLAKLQHDLDELSPGSVEDQRLLFDDDDELEGLELSLQKIHETFYAKYDVNGYADIKDLLPSLKHKVFEGLEFVFSGLFPIGSNINQENIVIWSKSFGATVGTEVTLNTTHVIVKNPNTYKARLAKSLLPNVKLVHPNWIFNSLTFWRHSDEKDYEQYLPSNGLLSKEDVEKYLSKLQDPSSKVEITAPVVNVEEKNTLLGGDMNWLGNDDDEDFLSSEDSDQESDFSASPSIKRSIEEDDYEKESVTSKRQKRVEINETKDRGKFVDKDDDGDGEEDNNDNNNNNNYNNDDDDDDELAAELMLGLDSDEE</sequence>
<comment type="subcellular location">
    <subcellularLocation>
        <location evidence="1 6">Nucleus</location>
    </subcellularLocation>
</comment>
<evidence type="ECO:0000256" key="6">
    <source>
        <dbReference type="RuleBase" id="RU366066"/>
    </source>
</evidence>
<dbReference type="InterPro" id="IPR036412">
    <property type="entry name" value="HAD-like_sf"/>
</dbReference>
<evidence type="ECO:0000256" key="7">
    <source>
        <dbReference type="SAM" id="MobiDB-lite"/>
    </source>
</evidence>
<feature type="compositionally biased region" description="Basic and acidic residues" evidence="7">
    <location>
        <begin position="399"/>
        <end position="409"/>
    </location>
</feature>
<feature type="compositionally biased region" description="Acidic residues" evidence="7">
    <location>
        <begin position="621"/>
        <end position="637"/>
    </location>
</feature>
<feature type="region of interest" description="Disordered" evidence="7">
    <location>
        <begin position="613"/>
        <end position="723"/>
    </location>
</feature>
<dbReference type="PANTHER" id="PTHR23081">
    <property type="entry name" value="RNA POLYMERASE II CTD PHOSPHATASE"/>
    <property type="match status" value="1"/>
</dbReference>
<dbReference type="Pfam" id="PF00533">
    <property type="entry name" value="BRCT"/>
    <property type="match status" value="1"/>
</dbReference>
<feature type="compositionally biased region" description="Basic and acidic residues" evidence="7">
    <location>
        <begin position="656"/>
        <end position="680"/>
    </location>
</feature>
<proteinExistence type="predicted"/>
<dbReference type="NCBIfam" id="TIGR02250">
    <property type="entry name" value="FCP1_euk"/>
    <property type="match status" value="1"/>
</dbReference>
<dbReference type="PANTHER" id="PTHR23081:SF36">
    <property type="entry name" value="RNA POLYMERASE II SUBUNIT A C-TERMINAL DOMAIN PHOSPHATASE"/>
    <property type="match status" value="1"/>
</dbReference>
<reference evidence="10" key="2">
    <citation type="submission" date="2021-01" db="EMBL/GenBank/DDBJ databases">
        <authorList>
            <person name="Schikora-Tamarit M.A."/>
        </authorList>
    </citation>
    <scope>NUCLEOTIDE SEQUENCE</scope>
    <source>
        <strain evidence="10">CBS6341</strain>
    </source>
</reference>
<gene>
    <name evidence="10" type="ORF">WICMUC_003213</name>
</gene>
<evidence type="ECO:0000313" key="10">
    <source>
        <dbReference type="EMBL" id="KAH3674536.1"/>
    </source>
</evidence>
<dbReference type="CDD" id="cd17729">
    <property type="entry name" value="BRCT_CTDP1"/>
    <property type="match status" value="1"/>
</dbReference>
<organism evidence="10 11">
    <name type="scientific">Wickerhamomyces mucosus</name>
    <dbReference type="NCBI Taxonomy" id="1378264"/>
    <lineage>
        <taxon>Eukaryota</taxon>
        <taxon>Fungi</taxon>
        <taxon>Dikarya</taxon>
        <taxon>Ascomycota</taxon>
        <taxon>Saccharomycotina</taxon>
        <taxon>Saccharomycetes</taxon>
        <taxon>Phaffomycetales</taxon>
        <taxon>Wickerhamomycetaceae</taxon>
        <taxon>Wickerhamomyces</taxon>
    </lineage>
</organism>
<protein>
    <recommendedName>
        <fullName evidence="6">RNA polymerase II subunit A C-terminal domain phosphatase</fullName>
        <ecNumber evidence="6">3.1.3.16</ecNumber>
    </recommendedName>
</protein>